<evidence type="ECO:0000259" key="2">
    <source>
        <dbReference type="SMART" id="SM00355"/>
    </source>
</evidence>
<dbReference type="AlphaFoldDB" id="A0AAN9EFI4"/>
<organism evidence="4 5">
    <name type="scientific">Crotalaria pallida</name>
    <name type="common">Smooth rattlebox</name>
    <name type="synonym">Crotalaria striata</name>
    <dbReference type="NCBI Taxonomy" id="3830"/>
    <lineage>
        <taxon>Eukaryota</taxon>
        <taxon>Viridiplantae</taxon>
        <taxon>Streptophyta</taxon>
        <taxon>Embryophyta</taxon>
        <taxon>Tracheophyta</taxon>
        <taxon>Spermatophyta</taxon>
        <taxon>Magnoliopsida</taxon>
        <taxon>eudicotyledons</taxon>
        <taxon>Gunneridae</taxon>
        <taxon>Pentapetalae</taxon>
        <taxon>rosids</taxon>
        <taxon>fabids</taxon>
        <taxon>Fabales</taxon>
        <taxon>Fabaceae</taxon>
        <taxon>Papilionoideae</taxon>
        <taxon>50 kb inversion clade</taxon>
        <taxon>genistoids sensu lato</taxon>
        <taxon>core genistoids</taxon>
        <taxon>Crotalarieae</taxon>
        <taxon>Crotalaria</taxon>
    </lineage>
</organism>
<evidence type="ECO:0000313" key="4">
    <source>
        <dbReference type="EMBL" id="KAK7256547.1"/>
    </source>
</evidence>
<feature type="compositionally biased region" description="Polar residues" evidence="1">
    <location>
        <begin position="597"/>
        <end position="629"/>
    </location>
</feature>
<feature type="domain" description="U1-type" evidence="3">
    <location>
        <begin position="332"/>
        <end position="366"/>
    </location>
</feature>
<gene>
    <name evidence="4" type="ORF">RIF29_30000</name>
</gene>
<feature type="compositionally biased region" description="Polar residues" evidence="1">
    <location>
        <begin position="182"/>
        <end position="193"/>
    </location>
</feature>
<feature type="region of interest" description="Disordered" evidence="1">
    <location>
        <begin position="498"/>
        <end position="527"/>
    </location>
</feature>
<feature type="domain" description="C2H2-type" evidence="2">
    <location>
        <begin position="335"/>
        <end position="359"/>
    </location>
</feature>
<feature type="compositionally biased region" description="Polar residues" evidence="1">
    <location>
        <begin position="573"/>
        <end position="590"/>
    </location>
</feature>
<evidence type="ECO:0000259" key="3">
    <source>
        <dbReference type="SMART" id="SM00451"/>
    </source>
</evidence>
<accession>A0AAN9EFI4</accession>
<reference evidence="4 5" key="1">
    <citation type="submission" date="2024-01" db="EMBL/GenBank/DDBJ databases">
        <title>The genomes of 5 underutilized Papilionoideae crops provide insights into root nodulation and disease resistanc.</title>
        <authorList>
            <person name="Yuan L."/>
        </authorList>
    </citation>
    <scope>NUCLEOTIDE SEQUENCE [LARGE SCALE GENOMIC DNA]</scope>
    <source>
        <strain evidence="4">ZHUSHIDOU_FW_LH</strain>
        <tissue evidence="4">Leaf</tissue>
    </source>
</reference>
<dbReference type="SUPFAM" id="SSF57667">
    <property type="entry name" value="beta-beta-alpha zinc fingers"/>
    <property type="match status" value="2"/>
</dbReference>
<feature type="domain" description="U1-type" evidence="3">
    <location>
        <begin position="456"/>
        <end position="490"/>
    </location>
</feature>
<name>A0AAN9EFI4_CROPI</name>
<dbReference type="PANTHER" id="PTHR47487">
    <property type="entry name" value="OS06G0651300 PROTEIN-RELATED"/>
    <property type="match status" value="1"/>
</dbReference>
<dbReference type="InterPro" id="IPR013087">
    <property type="entry name" value="Znf_C2H2_type"/>
</dbReference>
<dbReference type="InterPro" id="IPR036236">
    <property type="entry name" value="Znf_C2H2_sf"/>
</dbReference>
<feature type="region of interest" description="Disordered" evidence="1">
    <location>
        <begin position="120"/>
        <end position="142"/>
    </location>
</feature>
<feature type="region of interest" description="Disordered" evidence="1">
    <location>
        <begin position="1"/>
        <end position="32"/>
    </location>
</feature>
<sequence>MGKKRGRPPKSPNPIDKSSNETQKQGLDLSELDEEDLAIDSLSPKQAKKLLKNMDLIREKLKGKNPVSTTNNDMRYPSIALVPRFESKYNNLETEQQQQKCRIRDDHTVFPLPSSPLLYPFLTTSPPMDNSSQQQQQQYDPSLMQAYDQSSQQQHYYYYDFNHQHQFQQQEPTTCVPVHSAGPSQAHQPNPVQGTPDAGSLNPAAVAVVAGALAQQLSHYTGNVDGMQTRMYEQIGPPQYRGRGRRGGRPYRRGGRGHFNNRGRAPYRGRGRGRVGDGRHLPSPSGPAISNVADAPAAEATSVVQPVPLESSHVPLLDPTQGPAASLQPQVVAKLWCEICKAECNSPEIMQQHINGKRHKKNLLVHEELQRRKDVNGQQSGQISTPQLNLTIQESETVNLKDETKQQNIVGGTSEVPAEALEGEPSGNSATLKGCRGSKYMRANDGSRKPVEPKQAVSFICELCNVKCESPVAYNSHRTGKKHMANFKRVCGHQGLNGEAGMQQLQPPDANDLSNSNNSQVQQSVGVQQGVSDPQVLLAQLLMTVQTVLSQVQVPATAPLSGPVAAQTQAVAGSSHKQQNLSQTRASGGSTAHLESENVNAETKTQLLSATSQLDNTAGPSSDTQTADG</sequence>
<proteinExistence type="predicted"/>
<feature type="compositionally biased region" description="Low complexity" evidence="1">
    <location>
        <begin position="514"/>
        <end position="527"/>
    </location>
</feature>
<dbReference type="Pfam" id="PF12874">
    <property type="entry name" value="zf-met"/>
    <property type="match status" value="2"/>
</dbReference>
<protein>
    <submittedName>
        <fullName evidence="4">Uncharacterized protein</fullName>
    </submittedName>
</protein>
<dbReference type="Gene3D" id="3.30.160.60">
    <property type="entry name" value="Classic Zinc Finger"/>
    <property type="match status" value="2"/>
</dbReference>
<dbReference type="SMART" id="SM00451">
    <property type="entry name" value="ZnF_U1"/>
    <property type="match status" value="2"/>
</dbReference>
<feature type="region of interest" description="Disordered" evidence="1">
    <location>
        <begin position="236"/>
        <end position="291"/>
    </location>
</feature>
<feature type="compositionally biased region" description="Basic residues" evidence="1">
    <location>
        <begin position="242"/>
        <end position="273"/>
    </location>
</feature>
<feature type="region of interest" description="Disordered" evidence="1">
    <location>
        <begin position="170"/>
        <end position="199"/>
    </location>
</feature>
<feature type="compositionally biased region" description="Low complexity" evidence="1">
    <location>
        <begin position="120"/>
        <end position="138"/>
    </location>
</feature>
<dbReference type="InterPro" id="IPR003604">
    <property type="entry name" value="Matrin/U1-like-C_Znf_C2H2"/>
</dbReference>
<evidence type="ECO:0000256" key="1">
    <source>
        <dbReference type="SAM" id="MobiDB-lite"/>
    </source>
</evidence>
<feature type="region of interest" description="Disordered" evidence="1">
    <location>
        <begin position="405"/>
        <end position="435"/>
    </location>
</feature>
<dbReference type="SMART" id="SM00355">
    <property type="entry name" value="ZnF_C2H2"/>
    <property type="match status" value="2"/>
</dbReference>
<feature type="region of interest" description="Disordered" evidence="1">
    <location>
        <begin position="573"/>
        <end position="629"/>
    </location>
</feature>
<keyword evidence="5" id="KW-1185">Reference proteome</keyword>
<dbReference type="PANTHER" id="PTHR47487:SF3">
    <property type="entry name" value="GLUTENIN, HIGH MOLECULAR WEIGHT SUBUNIT 12-LIKE"/>
    <property type="match status" value="1"/>
</dbReference>
<dbReference type="Proteomes" id="UP001372338">
    <property type="component" value="Unassembled WGS sequence"/>
</dbReference>
<dbReference type="GO" id="GO:0008270">
    <property type="term" value="F:zinc ion binding"/>
    <property type="evidence" value="ECO:0007669"/>
    <property type="project" value="InterPro"/>
</dbReference>
<feature type="compositionally biased region" description="Polar residues" evidence="1">
    <location>
        <begin position="16"/>
        <end position="25"/>
    </location>
</feature>
<evidence type="ECO:0000313" key="5">
    <source>
        <dbReference type="Proteomes" id="UP001372338"/>
    </source>
</evidence>
<dbReference type="GO" id="GO:0003676">
    <property type="term" value="F:nucleic acid binding"/>
    <property type="evidence" value="ECO:0007669"/>
    <property type="project" value="InterPro"/>
</dbReference>
<dbReference type="EMBL" id="JAYWIO010000006">
    <property type="protein sequence ID" value="KAK7256547.1"/>
    <property type="molecule type" value="Genomic_DNA"/>
</dbReference>
<feature type="domain" description="C2H2-type" evidence="2">
    <location>
        <begin position="459"/>
        <end position="483"/>
    </location>
</feature>
<comment type="caution">
    <text evidence="4">The sequence shown here is derived from an EMBL/GenBank/DDBJ whole genome shotgun (WGS) entry which is preliminary data.</text>
</comment>